<evidence type="ECO:0000256" key="2">
    <source>
        <dbReference type="ARBA" id="ARBA00022692"/>
    </source>
</evidence>
<dbReference type="EMBL" id="JAGSOI010000048">
    <property type="protein sequence ID" value="MCM1987412.1"/>
    <property type="molecule type" value="Genomic_DNA"/>
</dbReference>
<protein>
    <submittedName>
        <fullName evidence="7">ABC transporter permease</fullName>
    </submittedName>
</protein>
<feature type="transmembrane region" description="Helical" evidence="5">
    <location>
        <begin position="6"/>
        <end position="26"/>
    </location>
</feature>
<evidence type="ECO:0000256" key="5">
    <source>
        <dbReference type="SAM" id="Phobius"/>
    </source>
</evidence>
<comment type="caution">
    <text evidence="7">The sequence shown here is derived from an EMBL/GenBank/DDBJ whole genome shotgun (WGS) entry which is preliminary data.</text>
</comment>
<feature type="domain" description="ABC-2 type transporter transmembrane" evidence="6">
    <location>
        <begin position="2"/>
        <end position="111"/>
    </location>
</feature>
<evidence type="ECO:0000259" key="6">
    <source>
        <dbReference type="Pfam" id="PF01061"/>
    </source>
</evidence>
<evidence type="ECO:0000256" key="3">
    <source>
        <dbReference type="ARBA" id="ARBA00022989"/>
    </source>
</evidence>
<evidence type="ECO:0000313" key="7">
    <source>
        <dbReference type="EMBL" id="MCM1987412.1"/>
    </source>
</evidence>
<dbReference type="PRINTS" id="PR00164">
    <property type="entry name" value="ABC2TRNSPORT"/>
</dbReference>
<comment type="subcellular location">
    <subcellularLocation>
        <location evidence="1">Membrane</location>
        <topology evidence="1">Multi-pass membrane protein</topology>
    </subcellularLocation>
</comment>
<dbReference type="InterPro" id="IPR013525">
    <property type="entry name" value="ABC2_TM"/>
</dbReference>
<name>A0A9E4ZGS7_9EURY</name>
<dbReference type="GO" id="GO:0043190">
    <property type="term" value="C:ATP-binding cassette (ABC) transporter complex"/>
    <property type="evidence" value="ECO:0007669"/>
    <property type="project" value="InterPro"/>
</dbReference>
<dbReference type="GO" id="GO:0140359">
    <property type="term" value="F:ABC-type transporter activity"/>
    <property type="evidence" value="ECO:0007669"/>
    <property type="project" value="InterPro"/>
</dbReference>
<keyword evidence="3 5" id="KW-1133">Transmembrane helix</keyword>
<evidence type="ECO:0000313" key="8">
    <source>
        <dbReference type="Proteomes" id="UP001056766"/>
    </source>
</evidence>
<reference evidence="7" key="2">
    <citation type="submission" date="2021-04" db="EMBL/GenBank/DDBJ databases">
        <authorList>
            <person name="Dong X."/>
        </authorList>
    </citation>
    <scope>NUCLEOTIDE SEQUENCE</scope>
    <source>
        <strain evidence="7">LLY</strain>
    </source>
</reference>
<feature type="transmembrane region" description="Helical" evidence="5">
    <location>
        <begin position="95"/>
        <end position="113"/>
    </location>
</feature>
<dbReference type="PANTHER" id="PTHR43229">
    <property type="entry name" value="NODULATION PROTEIN J"/>
    <property type="match status" value="1"/>
</dbReference>
<evidence type="ECO:0000256" key="1">
    <source>
        <dbReference type="ARBA" id="ARBA00004141"/>
    </source>
</evidence>
<accession>A0A9E4ZGS7</accession>
<gene>
    <name evidence="7" type="ORF">KDK67_10530</name>
</gene>
<reference evidence="7" key="1">
    <citation type="journal article" date="2021" name="mSystems">
        <title>Bacteria and Archaea Synergistically Convert Glycine Betaine to Biogenic Methane in the Formosa Cold Seep of the South China Sea.</title>
        <authorList>
            <person name="Li L."/>
            <person name="Zhang W."/>
            <person name="Zhang S."/>
            <person name="Song L."/>
            <person name="Sun Q."/>
            <person name="Zhang H."/>
            <person name="Xiang H."/>
            <person name="Dong X."/>
        </authorList>
    </citation>
    <scope>NUCLEOTIDE SEQUENCE</scope>
    <source>
        <strain evidence="7">LLY</strain>
    </source>
</reference>
<feature type="transmembrane region" description="Helical" evidence="5">
    <location>
        <begin position="119"/>
        <end position="142"/>
    </location>
</feature>
<keyword evidence="2 5" id="KW-0812">Transmembrane</keyword>
<sequence>MGDVVAGSIFGLIITSIAIVVSTIFLNIVITSITLLLIAIILGTLCFASLGVLLGSPSAHSPSHIMMFSSLVRFPLIFISGIFIPLPELSGFGKLLSYISPLTYLVDIFHASLNGTSFFPLTIDLLVLIVFTCSFLLIASLFHKRNMRKGL</sequence>
<keyword evidence="4 5" id="KW-0472">Membrane</keyword>
<dbReference type="InterPro" id="IPR000412">
    <property type="entry name" value="ABC_2_transport"/>
</dbReference>
<dbReference type="InterPro" id="IPR051784">
    <property type="entry name" value="Nod_factor_ABC_transporter"/>
</dbReference>
<dbReference type="Proteomes" id="UP001056766">
    <property type="component" value="Unassembled WGS sequence"/>
</dbReference>
<organism evidence="7 8">
    <name type="scientific">Methanococcoides seepicolus</name>
    <dbReference type="NCBI Taxonomy" id="2828780"/>
    <lineage>
        <taxon>Archaea</taxon>
        <taxon>Methanobacteriati</taxon>
        <taxon>Methanobacteriota</taxon>
        <taxon>Stenosarchaea group</taxon>
        <taxon>Methanomicrobia</taxon>
        <taxon>Methanosarcinales</taxon>
        <taxon>Methanosarcinaceae</taxon>
        <taxon>Methanococcoides</taxon>
    </lineage>
</organism>
<keyword evidence="8" id="KW-1185">Reference proteome</keyword>
<dbReference type="PANTHER" id="PTHR43229:SF2">
    <property type="entry name" value="NODULATION PROTEIN J"/>
    <property type="match status" value="1"/>
</dbReference>
<evidence type="ECO:0000256" key="4">
    <source>
        <dbReference type="ARBA" id="ARBA00023136"/>
    </source>
</evidence>
<feature type="transmembrane region" description="Helical" evidence="5">
    <location>
        <begin position="65"/>
        <end position="83"/>
    </location>
</feature>
<proteinExistence type="predicted"/>
<dbReference type="AlphaFoldDB" id="A0A9E4ZGS7"/>
<feature type="transmembrane region" description="Helical" evidence="5">
    <location>
        <begin position="33"/>
        <end position="53"/>
    </location>
</feature>
<dbReference type="Pfam" id="PF01061">
    <property type="entry name" value="ABC2_membrane"/>
    <property type="match status" value="1"/>
</dbReference>